<feature type="domain" description="CTLH" evidence="10">
    <location>
        <begin position="163"/>
        <end position="220"/>
    </location>
</feature>
<feature type="compositionally biased region" description="Low complexity" evidence="9">
    <location>
        <begin position="321"/>
        <end position="348"/>
    </location>
</feature>
<name>A0A0C4E203_MAGP6</name>
<keyword evidence="4" id="KW-0963">Cytoplasm</keyword>
<organism evidence="13 14">
    <name type="scientific">Magnaporthiopsis poae (strain ATCC 64411 / 73-15)</name>
    <name type="common">Kentucky bluegrass fungus</name>
    <name type="synonym">Magnaporthe poae</name>
    <dbReference type="NCBI Taxonomy" id="644358"/>
    <lineage>
        <taxon>Eukaryota</taxon>
        <taxon>Fungi</taxon>
        <taxon>Dikarya</taxon>
        <taxon>Ascomycota</taxon>
        <taxon>Pezizomycotina</taxon>
        <taxon>Sordariomycetes</taxon>
        <taxon>Sordariomycetidae</taxon>
        <taxon>Magnaporthales</taxon>
        <taxon>Magnaporthaceae</taxon>
        <taxon>Magnaporthiopsis</taxon>
    </lineage>
</organism>
<gene>
    <name evidence="12" type="ORF">MAPG_06429</name>
</gene>
<dbReference type="PROSITE" id="PS50896">
    <property type="entry name" value="LISH"/>
    <property type="match status" value="1"/>
</dbReference>
<dbReference type="GO" id="GO:0034657">
    <property type="term" value="C:GID complex"/>
    <property type="evidence" value="ECO:0007669"/>
    <property type="project" value="TreeGrafter"/>
</dbReference>
<evidence type="ECO:0008006" key="15">
    <source>
        <dbReference type="Google" id="ProtNLM"/>
    </source>
</evidence>
<dbReference type="GO" id="GO:0005737">
    <property type="term" value="C:cytoplasm"/>
    <property type="evidence" value="ECO:0007669"/>
    <property type="project" value="UniProtKB-SubCell"/>
</dbReference>
<reference evidence="12" key="3">
    <citation type="submission" date="2011-03" db="EMBL/GenBank/DDBJ databases">
        <title>Annotation of Magnaporthe poae ATCC 64411.</title>
        <authorList>
            <person name="Ma L.-J."/>
            <person name="Dead R."/>
            <person name="Young S.K."/>
            <person name="Zeng Q."/>
            <person name="Gargeya S."/>
            <person name="Fitzgerald M."/>
            <person name="Haas B."/>
            <person name="Abouelleil A."/>
            <person name="Alvarado L."/>
            <person name="Arachchi H.M."/>
            <person name="Berlin A."/>
            <person name="Brown A."/>
            <person name="Chapman S.B."/>
            <person name="Chen Z."/>
            <person name="Dunbar C."/>
            <person name="Freedman E."/>
            <person name="Gearin G."/>
            <person name="Gellesch M."/>
            <person name="Goldberg J."/>
            <person name="Griggs A."/>
            <person name="Gujja S."/>
            <person name="Heiman D."/>
            <person name="Howarth C."/>
            <person name="Larson L."/>
            <person name="Lui A."/>
            <person name="MacDonald P.J.P."/>
            <person name="Mehta T."/>
            <person name="Montmayeur A."/>
            <person name="Murphy C."/>
            <person name="Neiman D."/>
            <person name="Pearson M."/>
            <person name="Priest M."/>
            <person name="Roberts A."/>
            <person name="Saif S."/>
            <person name="Shea T."/>
            <person name="Shenoy N."/>
            <person name="Sisk P."/>
            <person name="Stolte C."/>
            <person name="Sykes S."/>
            <person name="Yandava C."/>
            <person name="Wortman J."/>
            <person name="Nusbaum C."/>
            <person name="Birren B."/>
        </authorList>
    </citation>
    <scope>NUCLEOTIDE SEQUENCE</scope>
    <source>
        <strain evidence="12">ATCC 64411</strain>
    </source>
</reference>
<comment type="subcellular location">
    <subcellularLocation>
        <location evidence="2">Cytoplasm</location>
    </subcellularLocation>
</comment>
<dbReference type="PANTHER" id="PTHR12170:SF2">
    <property type="entry name" value="E3 UBIQUITIN-PROTEIN TRANSFERASE MAEA"/>
    <property type="match status" value="1"/>
</dbReference>
<dbReference type="GO" id="GO:0005634">
    <property type="term" value="C:nucleus"/>
    <property type="evidence" value="ECO:0007669"/>
    <property type="project" value="TreeGrafter"/>
</dbReference>
<feature type="region of interest" description="Disordered" evidence="9">
    <location>
        <begin position="312"/>
        <end position="348"/>
    </location>
</feature>
<dbReference type="PROSITE" id="PS51867">
    <property type="entry name" value="ZF_RING_GID"/>
    <property type="match status" value="1"/>
</dbReference>
<protein>
    <recommendedName>
        <fullName evidence="15">Protein FYV10</fullName>
    </recommendedName>
</protein>
<dbReference type="SMART" id="SM00757">
    <property type="entry name" value="CRA"/>
    <property type="match status" value="1"/>
</dbReference>
<dbReference type="PROSITE" id="PS50897">
    <property type="entry name" value="CTLH"/>
    <property type="match status" value="1"/>
</dbReference>
<keyword evidence="7" id="KW-0862">Zinc</keyword>
<evidence type="ECO:0000256" key="8">
    <source>
        <dbReference type="PROSITE-ProRule" id="PRU01215"/>
    </source>
</evidence>
<reference evidence="12" key="2">
    <citation type="submission" date="2010-05" db="EMBL/GenBank/DDBJ databases">
        <title>The Genome Sequence of Magnaporthe poae strain ATCC 64411.</title>
        <authorList>
            <consortium name="The Broad Institute Genome Sequencing Platform"/>
            <consortium name="Broad Institute Genome Sequencing Center for Infectious Disease"/>
            <person name="Ma L.-J."/>
            <person name="Dead R."/>
            <person name="Young S."/>
            <person name="Zeng Q."/>
            <person name="Koehrsen M."/>
            <person name="Alvarado L."/>
            <person name="Berlin A."/>
            <person name="Chapman S.B."/>
            <person name="Chen Z."/>
            <person name="Freedman E."/>
            <person name="Gellesch M."/>
            <person name="Goldberg J."/>
            <person name="Griggs A."/>
            <person name="Gujja S."/>
            <person name="Heilman E.R."/>
            <person name="Heiman D."/>
            <person name="Hepburn T."/>
            <person name="Howarth C."/>
            <person name="Jen D."/>
            <person name="Larson L."/>
            <person name="Mehta T."/>
            <person name="Neiman D."/>
            <person name="Pearson M."/>
            <person name="Roberts A."/>
            <person name="Saif S."/>
            <person name="Shea T."/>
            <person name="Shenoy N."/>
            <person name="Sisk P."/>
            <person name="Stolte C."/>
            <person name="Sykes S."/>
            <person name="Walk T."/>
            <person name="White J."/>
            <person name="Yandava C."/>
            <person name="Haas B."/>
            <person name="Nusbaum C."/>
            <person name="Birren B."/>
        </authorList>
    </citation>
    <scope>NUCLEOTIDE SEQUENCE</scope>
    <source>
        <strain evidence="12">ATCC 64411</strain>
    </source>
</reference>
<dbReference type="OMA" id="ANHETAR"/>
<dbReference type="OrthoDB" id="1933455at2759"/>
<keyword evidence="14" id="KW-1185">Reference proteome</keyword>
<feature type="domain" description="RING-Gid-type" evidence="11">
    <location>
        <begin position="361"/>
        <end position="422"/>
    </location>
</feature>
<evidence type="ECO:0000256" key="2">
    <source>
        <dbReference type="ARBA" id="ARBA00004496"/>
    </source>
</evidence>
<dbReference type="SMART" id="SM00668">
    <property type="entry name" value="CTLH"/>
    <property type="match status" value="1"/>
</dbReference>
<feature type="zinc finger region" description="RING-Gid-type" evidence="8">
    <location>
        <begin position="361"/>
        <end position="422"/>
    </location>
</feature>
<evidence type="ECO:0000256" key="4">
    <source>
        <dbReference type="ARBA" id="ARBA00022490"/>
    </source>
</evidence>
<dbReference type="eggNOG" id="KOG0396">
    <property type="taxonomic scope" value="Eukaryota"/>
</dbReference>
<evidence type="ECO:0000256" key="6">
    <source>
        <dbReference type="ARBA" id="ARBA00022771"/>
    </source>
</evidence>
<reference evidence="13" key="5">
    <citation type="submission" date="2015-06" db="UniProtKB">
        <authorList>
            <consortium name="EnsemblFungi"/>
        </authorList>
    </citation>
    <scope>IDENTIFICATION</scope>
    <source>
        <strain evidence="13">ATCC 64411</strain>
    </source>
</reference>
<dbReference type="InterPro" id="IPR045098">
    <property type="entry name" value="Fyv10_fam"/>
</dbReference>
<reference evidence="14" key="1">
    <citation type="submission" date="2010-05" db="EMBL/GenBank/DDBJ databases">
        <title>The genome sequence of Magnaporthe poae strain ATCC 64411.</title>
        <authorList>
            <person name="Ma L.-J."/>
            <person name="Dead R."/>
            <person name="Young S."/>
            <person name="Zeng Q."/>
            <person name="Koehrsen M."/>
            <person name="Alvarado L."/>
            <person name="Berlin A."/>
            <person name="Chapman S.B."/>
            <person name="Chen Z."/>
            <person name="Freedman E."/>
            <person name="Gellesch M."/>
            <person name="Goldberg J."/>
            <person name="Griggs A."/>
            <person name="Gujja S."/>
            <person name="Heilman E.R."/>
            <person name="Heiman D."/>
            <person name="Hepburn T."/>
            <person name="Howarth C."/>
            <person name="Jen D."/>
            <person name="Larson L."/>
            <person name="Mehta T."/>
            <person name="Neiman D."/>
            <person name="Pearson M."/>
            <person name="Roberts A."/>
            <person name="Saif S."/>
            <person name="Shea T."/>
            <person name="Shenoy N."/>
            <person name="Sisk P."/>
            <person name="Stolte C."/>
            <person name="Sykes S."/>
            <person name="Walk T."/>
            <person name="White J."/>
            <person name="Yandava C."/>
            <person name="Haas B."/>
            <person name="Nusbaum C."/>
            <person name="Birren B."/>
        </authorList>
    </citation>
    <scope>NUCLEOTIDE SEQUENCE [LARGE SCALE GENOMIC DNA]</scope>
    <source>
        <strain evidence="14">ATCC 64411 / 73-15</strain>
    </source>
</reference>
<dbReference type="EMBL" id="GL876970">
    <property type="protein sequence ID" value="KLU87429.1"/>
    <property type="molecule type" value="Genomic_DNA"/>
</dbReference>
<keyword evidence="6 8" id="KW-0863">Zinc-finger</keyword>
<dbReference type="AlphaFoldDB" id="A0A0C4E203"/>
<dbReference type="VEuPathDB" id="FungiDB:MAPG_06429"/>
<dbReference type="PANTHER" id="PTHR12170">
    <property type="entry name" value="MACROPHAGE ERYTHROBLAST ATTACHER-RELATED"/>
    <property type="match status" value="1"/>
</dbReference>
<evidence type="ECO:0000256" key="1">
    <source>
        <dbReference type="ARBA" id="ARBA00002343"/>
    </source>
</evidence>
<evidence type="ECO:0000259" key="11">
    <source>
        <dbReference type="PROSITE" id="PS51867"/>
    </source>
</evidence>
<evidence type="ECO:0000313" key="12">
    <source>
        <dbReference type="EMBL" id="KLU87429.1"/>
    </source>
</evidence>
<evidence type="ECO:0000313" key="14">
    <source>
        <dbReference type="Proteomes" id="UP000011715"/>
    </source>
</evidence>
<dbReference type="Pfam" id="PF10607">
    <property type="entry name" value="CTLH"/>
    <property type="match status" value="1"/>
</dbReference>
<dbReference type="STRING" id="644358.A0A0C4E203"/>
<proteinExistence type="inferred from homology"/>
<evidence type="ECO:0000313" key="13">
    <source>
        <dbReference type="EnsemblFungi" id="MAPG_06429T0"/>
    </source>
</evidence>
<accession>A0A0C4E203</accession>
<dbReference type="InterPro" id="IPR024964">
    <property type="entry name" value="CTLH/CRA"/>
</dbReference>
<dbReference type="Proteomes" id="UP000011715">
    <property type="component" value="Unassembled WGS sequence"/>
</dbReference>
<reference evidence="13" key="4">
    <citation type="journal article" date="2015" name="G3 (Bethesda)">
        <title>Genome sequences of three phytopathogenic species of the Magnaporthaceae family of fungi.</title>
        <authorList>
            <person name="Okagaki L.H."/>
            <person name="Nunes C.C."/>
            <person name="Sailsbery J."/>
            <person name="Clay B."/>
            <person name="Brown D."/>
            <person name="John T."/>
            <person name="Oh Y."/>
            <person name="Young N."/>
            <person name="Fitzgerald M."/>
            <person name="Haas B.J."/>
            <person name="Zeng Q."/>
            <person name="Young S."/>
            <person name="Adiconis X."/>
            <person name="Fan L."/>
            <person name="Levin J.Z."/>
            <person name="Mitchell T.K."/>
            <person name="Okubara P.A."/>
            <person name="Farman M.L."/>
            <person name="Kohn L.M."/>
            <person name="Birren B."/>
            <person name="Ma L.-J."/>
            <person name="Dean R.A."/>
        </authorList>
    </citation>
    <scope>NUCLEOTIDE SEQUENCE</scope>
    <source>
        <strain evidence="13">ATCC 64411 / 73-15</strain>
    </source>
</reference>
<evidence type="ECO:0000256" key="7">
    <source>
        <dbReference type="ARBA" id="ARBA00022833"/>
    </source>
</evidence>
<evidence type="ECO:0000256" key="3">
    <source>
        <dbReference type="ARBA" id="ARBA00010615"/>
    </source>
</evidence>
<evidence type="ECO:0000259" key="10">
    <source>
        <dbReference type="PROSITE" id="PS50897"/>
    </source>
</evidence>
<dbReference type="InterPro" id="IPR006595">
    <property type="entry name" value="CTLH_C"/>
</dbReference>
<dbReference type="InterPro" id="IPR006594">
    <property type="entry name" value="LisH"/>
</dbReference>
<evidence type="ECO:0000256" key="5">
    <source>
        <dbReference type="ARBA" id="ARBA00022723"/>
    </source>
</evidence>
<dbReference type="GO" id="GO:0061630">
    <property type="term" value="F:ubiquitin protein ligase activity"/>
    <property type="evidence" value="ECO:0007669"/>
    <property type="project" value="InterPro"/>
</dbReference>
<dbReference type="EMBL" id="ADBL01001560">
    <property type="status" value="NOT_ANNOTATED_CDS"/>
    <property type="molecule type" value="Genomic_DNA"/>
</dbReference>
<dbReference type="InterPro" id="IPR013144">
    <property type="entry name" value="CRA_dom"/>
</dbReference>
<comment type="function">
    <text evidence="1">Involved in the proteasome-dependent degradation of fructose-1,6-bisphosphatase.</text>
</comment>
<evidence type="ECO:0000256" key="9">
    <source>
        <dbReference type="SAM" id="MobiDB-lite"/>
    </source>
</evidence>
<sequence>MADHETTKIDKANHLLLDQPLLRLPYELMRKNFRSAHFTVEKESLAVKNLLKDTATNSLNGRASPDDVLRNIDFMLARVRGIKRKLSACADEEARLYRHLDSRAAHLGELASMQTLDDVKYEQWSRRRLDRLLVDYLLRHGYNNSATALADERDMRDLVDIDTFVQMSKIQESLRNRSVTEALAWCIDNKKELRKIDSNLEFMLRFQQYIELVRSQSMPRFLEAIAHARKYLIPFKETYPLEVNQAAGLLAVTPDRTGDSYGDLWSLDRWEMLADLFTSTHNRLLSLPSFPLLHIALSSGLSALKTPACHSSEARDVAAPNNSGGNSNSDSASVTPDSADASSSATAAPSSTAITLGSSMCPICSTELNELARNVPYAHHSKSHVEPDLVMLPNSRVYGKARLEEYAKKSGLSHQRVKDLRTGEIYPWSELKKVYIT</sequence>
<comment type="similarity">
    <text evidence="3">Belongs to the FYV10 family.</text>
</comment>
<keyword evidence="5" id="KW-0479">Metal-binding</keyword>
<dbReference type="GO" id="GO:0008270">
    <property type="term" value="F:zinc ion binding"/>
    <property type="evidence" value="ECO:0007669"/>
    <property type="project" value="UniProtKB-KW"/>
</dbReference>
<dbReference type="GO" id="GO:0043161">
    <property type="term" value="P:proteasome-mediated ubiquitin-dependent protein catabolic process"/>
    <property type="evidence" value="ECO:0007669"/>
    <property type="project" value="InterPro"/>
</dbReference>
<dbReference type="EnsemblFungi" id="MAPG_06429T0">
    <property type="protein sequence ID" value="MAPG_06429T0"/>
    <property type="gene ID" value="MAPG_06429"/>
</dbReference>
<dbReference type="InterPro" id="IPR044063">
    <property type="entry name" value="ZF_RING_GID"/>
</dbReference>